<protein>
    <submittedName>
        <fullName evidence="1">Uncharacterized protein</fullName>
    </submittedName>
</protein>
<evidence type="ECO:0000313" key="1">
    <source>
        <dbReference type="EMBL" id="SDP94541.1"/>
    </source>
</evidence>
<sequence length="101" mass="10942">MSDNEILAAEHAPAEPLGDEAEFAALVESFVREQAPRVFALVEEMGERGDAEIFAWGIALEEHAEVFGASGRMRGSFGSAESACEVLGMARELRLVWLSDT</sequence>
<reference evidence="2" key="1">
    <citation type="submission" date="2016-10" db="EMBL/GenBank/DDBJ databases">
        <authorList>
            <person name="Varghese N."/>
            <person name="Submissions S."/>
        </authorList>
    </citation>
    <scope>NUCLEOTIDE SEQUENCE [LARGE SCALE GENOMIC DNA]</scope>
    <source>
        <strain evidence="2">DSM 46732</strain>
    </source>
</reference>
<dbReference type="Proteomes" id="UP000199497">
    <property type="component" value="Unassembled WGS sequence"/>
</dbReference>
<proteinExistence type="predicted"/>
<evidence type="ECO:0000313" key="2">
    <source>
        <dbReference type="Proteomes" id="UP000199497"/>
    </source>
</evidence>
<dbReference type="STRING" id="405564.SAMN04487905_11634"/>
<dbReference type="AlphaFoldDB" id="A0A1H0WUZ7"/>
<dbReference type="RefSeq" id="WP_092604300.1">
    <property type="nucleotide sequence ID" value="NZ_FNJR01000016.1"/>
</dbReference>
<gene>
    <name evidence="1" type="ORF">SAMN04487905_11634</name>
</gene>
<organism evidence="1 2">
    <name type="scientific">Actinopolyspora xinjiangensis</name>
    <dbReference type="NCBI Taxonomy" id="405564"/>
    <lineage>
        <taxon>Bacteria</taxon>
        <taxon>Bacillati</taxon>
        <taxon>Actinomycetota</taxon>
        <taxon>Actinomycetes</taxon>
        <taxon>Actinopolysporales</taxon>
        <taxon>Actinopolysporaceae</taxon>
        <taxon>Actinopolyspora</taxon>
    </lineage>
</organism>
<keyword evidence="2" id="KW-1185">Reference proteome</keyword>
<dbReference type="OrthoDB" id="3694433at2"/>
<name>A0A1H0WUZ7_9ACTN</name>
<accession>A0A1H0WUZ7</accession>
<dbReference type="EMBL" id="FNJR01000016">
    <property type="protein sequence ID" value="SDP94541.1"/>
    <property type="molecule type" value="Genomic_DNA"/>
</dbReference>